<feature type="chain" id="PRO_5042600515" evidence="1">
    <location>
        <begin position="21"/>
        <end position="113"/>
    </location>
</feature>
<sequence>MRLIISSTIVGFLITNSVLCETHQDQNQHEDSLKLNPAYSGTRNRILNQLPQDVLKFLETLSHLRRTTMFKENYLADTSNWNDLTSINSELMVKRDQLSYYKCYLNPVSCFRK</sequence>
<dbReference type="Proteomes" id="UP000694920">
    <property type="component" value="Unplaced"/>
</dbReference>
<dbReference type="GeneID" id="107266587"/>
<dbReference type="RefSeq" id="XP_015592686.1">
    <property type="nucleotide sequence ID" value="XM_015737200.2"/>
</dbReference>
<name>A0AAJ7FHY0_CEPCN</name>
<accession>A0AAJ7FHY0</accession>
<evidence type="ECO:0000256" key="1">
    <source>
        <dbReference type="SAM" id="SignalP"/>
    </source>
</evidence>
<keyword evidence="1" id="KW-0732">Signal</keyword>
<reference evidence="3" key="1">
    <citation type="submission" date="2025-08" db="UniProtKB">
        <authorList>
            <consortium name="RefSeq"/>
        </authorList>
    </citation>
    <scope>IDENTIFICATION</scope>
</reference>
<proteinExistence type="predicted"/>
<evidence type="ECO:0000313" key="2">
    <source>
        <dbReference type="Proteomes" id="UP000694920"/>
    </source>
</evidence>
<dbReference type="KEGG" id="ccin:107266587"/>
<feature type="signal peptide" evidence="1">
    <location>
        <begin position="1"/>
        <end position="20"/>
    </location>
</feature>
<protein>
    <submittedName>
        <fullName evidence="3">Uncharacterized protein LOC107266587</fullName>
    </submittedName>
</protein>
<dbReference type="AlphaFoldDB" id="A0AAJ7FHY0"/>
<gene>
    <name evidence="3" type="primary">LOC107266587</name>
</gene>
<organism evidence="2 3">
    <name type="scientific">Cephus cinctus</name>
    <name type="common">Wheat stem sawfly</name>
    <dbReference type="NCBI Taxonomy" id="211228"/>
    <lineage>
        <taxon>Eukaryota</taxon>
        <taxon>Metazoa</taxon>
        <taxon>Ecdysozoa</taxon>
        <taxon>Arthropoda</taxon>
        <taxon>Hexapoda</taxon>
        <taxon>Insecta</taxon>
        <taxon>Pterygota</taxon>
        <taxon>Neoptera</taxon>
        <taxon>Endopterygota</taxon>
        <taxon>Hymenoptera</taxon>
        <taxon>Cephoidea</taxon>
        <taxon>Cephidae</taxon>
        <taxon>Cephus</taxon>
    </lineage>
</organism>
<evidence type="ECO:0000313" key="3">
    <source>
        <dbReference type="RefSeq" id="XP_015592686.1"/>
    </source>
</evidence>
<keyword evidence="2" id="KW-1185">Reference proteome</keyword>